<dbReference type="PANTHER" id="PTHR30185:SF18">
    <property type="entry name" value="TRANSCRIPTIONAL REGULATOR MTLR"/>
    <property type="match status" value="1"/>
</dbReference>
<dbReference type="Gene3D" id="1.10.1790.10">
    <property type="entry name" value="PRD domain"/>
    <property type="match status" value="1"/>
</dbReference>
<dbReference type="Pfam" id="PF05043">
    <property type="entry name" value="Mga"/>
    <property type="match status" value="1"/>
</dbReference>
<reference evidence="9 10" key="1">
    <citation type="journal article" date="2014" name="Genome Biol. Evol.">
        <title>Genome degeneration and adaptation in a nascent stage of symbiosis.</title>
        <authorList>
            <person name="Oakeson K.F."/>
            <person name="Gil R."/>
            <person name="Clayton A.L."/>
            <person name="Dunn D.M."/>
            <person name="von Niederhausern A.C."/>
            <person name="Hamil C."/>
            <person name="Aoyagi A."/>
            <person name="Duval B."/>
            <person name="Baca A."/>
            <person name="Silva F.J."/>
            <person name="Vallier A."/>
            <person name="Jackson D.G."/>
            <person name="Latorre A."/>
            <person name="Weiss R.B."/>
            <person name="Heddi A."/>
            <person name="Moya A."/>
            <person name="Dale C."/>
        </authorList>
    </citation>
    <scope>NUCLEOTIDE SEQUENCE [LARGE SCALE GENOMIC DNA]</scope>
    <source>
        <strain evidence="9 10">HS1</strain>
    </source>
</reference>
<dbReference type="EMBL" id="CP006569">
    <property type="protein sequence ID" value="AHF75164.1"/>
    <property type="molecule type" value="Genomic_DNA"/>
</dbReference>
<evidence type="ECO:0000256" key="4">
    <source>
        <dbReference type="ARBA" id="ARBA00023159"/>
    </source>
</evidence>
<evidence type="ECO:0000256" key="3">
    <source>
        <dbReference type="ARBA" id="ARBA00023015"/>
    </source>
</evidence>
<dbReference type="InterPro" id="IPR002178">
    <property type="entry name" value="PTS_EIIA_type-2_dom"/>
</dbReference>
<dbReference type="HOGENOM" id="CLU_013442_3_1_6"/>
<sequence length="682" mass="77696">MLFTVRQRKIIELLWMVRDFITVKDIADEISFSEKTVRSELNIIGHEIHHHNIGKLVAKTNKGFYLDVDRAAFDKISATFIDHHIDNRIQSRLSRVLVMLLTLPKVSLQELAEGAFLDKSGLKKYLIEAEQYLARFEIRLEKCETYYSLEGGEAALRQVYWHLFLELKGRLKRDAAALGDNHERCHVSLDDSDYLAIKVLFKKELVYIDSVIQTLDKIENNYLVHYTYDAFIWLVVNLLLVIGRQGRTRDPATLLPRAYLENSDACPEQEMAMSICQQLPIAVKGRCATLERHYIAACLLSCEFNEIKEKSLREQVISTPPAIMAVTQRFILSLSNIVSGELVRDKSLLLRLILLIRPMIFRIKFDMNHLETESAQLLVRQVKLSYLDLFLEVEYFIRLYEQQYATPFSDNEIGFITLCIKNAQSLSMKKIRVAIVCNYGIGISQFVAQKIMRAITQVEIVDILSVRELHRLDNNFCDLVVTTVPVNLPKATTVQVNDVLLPYDLSVIKDAVKKMQKSKMLESVMSHGNGTLQRFQSYILPEMTFAIDDSVDKETVLTTLCHAAVRQGLIDPGYLQSLLAREKISSTEIAPGVVLTHGDPALVKRNFISLTRLAAPACWREGRACDVIVLVAFKKAADGKIDSSIAGFYSMLARLVDNECAMKSLRQCKTPGELYRYFISLH</sequence>
<dbReference type="GO" id="GO:0006355">
    <property type="term" value="P:regulation of DNA-templated transcription"/>
    <property type="evidence" value="ECO:0007669"/>
    <property type="project" value="InterPro"/>
</dbReference>
<feature type="domain" description="PTS EIIA type-2" evidence="6">
    <location>
        <begin position="537"/>
        <end position="681"/>
    </location>
</feature>
<dbReference type="PANTHER" id="PTHR30185">
    <property type="entry name" value="CRYPTIC BETA-GLUCOSIDE BGL OPERON ANTITERMINATOR"/>
    <property type="match status" value="1"/>
</dbReference>
<dbReference type="Pfam" id="PF00874">
    <property type="entry name" value="PRD"/>
    <property type="match status" value="1"/>
</dbReference>
<name>W0HMW3_9GAMM</name>
<evidence type="ECO:0000259" key="7">
    <source>
        <dbReference type="PROSITE" id="PS51099"/>
    </source>
</evidence>
<keyword evidence="2" id="KW-0677">Repeat</keyword>
<evidence type="ECO:0000313" key="9">
    <source>
        <dbReference type="EMBL" id="AHF75164.1"/>
    </source>
</evidence>
<feature type="domain" description="PTS EIIB type-2" evidence="7">
    <location>
        <begin position="431"/>
        <end position="520"/>
    </location>
</feature>
<keyword evidence="3" id="KW-0805">Transcription regulation</keyword>
<evidence type="ECO:0000259" key="6">
    <source>
        <dbReference type="PROSITE" id="PS51094"/>
    </source>
</evidence>
<dbReference type="PROSITE" id="PS51372">
    <property type="entry name" value="PRD_2"/>
    <property type="match status" value="1"/>
</dbReference>
<evidence type="ECO:0000313" key="10">
    <source>
        <dbReference type="Proteomes" id="UP000019028"/>
    </source>
</evidence>
<dbReference type="Gene3D" id="3.40.930.10">
    <property type="entry name" value="Mannitol-specific EII, Chain A"/>
    <property type="match status" value="1"/>
</dbReference>
<dbReference type="KEGG" id="sod:Sant_0047"/>
<dbReference type="Proteomes" id="UP000019028">
    <property type="component" value="Chromosome"/>
</dbReference>
<dbReference type="PATRIC" id="fig|1239307.3.peg.51"/>
<dbReference type="RefSeq" id="WP_081730395.1">
    <property type="nucleotide sequence ID" value="NZ_CP006569.1"/>
</dbReference>
<keyword evidence="4" id="KW-0010">Activator</keyword>
<dbReference type="SUPFAM" id="SSF63520">
    <property type="entry name" value="PTS-regulatory domain, PRD"/>
    <property type="match status" value="1"/>
</dbReference>
<keyword evidence="5" id="KW-0804">Transcription</keyword>
<dbReference type="InterPro" id="IPR016152">
    <property type="entry name" value="PTrfase/Anion_transptr"/>
</dbReference>
<keyword evidence="10" id="KW-1185">Reference proteome</keyword>
<dbReference type="InterPro" id="IPR011608">
    <property type="entry name" value="PRD"/>
</dbReference>
<dbReference type="AlphaFoldDB" id="W0HMW3"/>
<dbReference type="SUPFAM" id="SSF55804">
    <property type="entry name" value="Phoshotransferase/anion transport protein"/>
    <property type="match status" value="1"/>
</dbReference>
<keyword evidence="1" id="KW-0808">Transferase</keyword>
<dbReference type="InterPro" id="IPR007737">
    <property type="entry name" value="Mga_HTH"/>
</dbReference>
<organism evidence="9 10">
    <name type="scientific">Sodalis praecaptivus</name>
    <dbReference type="NCBI Taxonomy" id="1239307"/>
    <lineage>
        <taxon>Bacteria</taxon>
        <taxon>Pseudomonadati</taxon>
        <taxon>Pseudomonadota</taxon>
        <taxon>Gammaproteobacteria</taxon>
        <taxon>Enterobacterales</taxon>
        <taxon>Bruguierivoracaceae</taxon>
        <taxon>Sodalis</taxon>
    </lineage>
</organism>
<evidence type="ECO:0000256" key="1">
    <source>
        <dbReference type="ARBA" id="ARBA00022679"/>
    </source>
</evidence>
<accession>W0HMW3</accession>
<proteinExistence type="predicted"/>
<dbReference type="CDD" id="cd05568">
    <property type="entry name" value="PTS_IIB_bgl_like"/>
    <property type="match status" value="1"/>
</dbReference>
<evidence type="ECO:0000259" key="8">
    <source>
        <dbReference type="PROSITE" id="PS51372"/>
    </source>
</evidence>
<dbReference type="SUPFAM" id="SSF52794">
    <property type="entry name" value="PTS system IIB component-like"/>
    <property type="match status" value="1"/>
</dbReference>
<dbReference type="InterPro" id="IPR013011">
    <property type="entry name" value="PTS_EIIB_2"/>
</dbReference>
<dbReference type="GO" id="GO:0008982">
    <property type="term" value="F:protein-N(PI)-phosphohistidine-sugar phosphotransferase activity"/>
    <property type="evidence" value="ECO:0007669"/>
    <property type="project" value="InterPro"/>
</dbReference>
<dbReference type="InterPro" id="IPR036095">
    <property type="entry name" value="PTS_EIIB-like_sf"/>
</dbReference>
<dbReference type="GO" id="GO:0009401">
    <property type="term" value="P:phosphoenolpyruvate-dependent sugar phosphotransferase system"/>
    <property type="evidence" value="ECO:0007669"/>
    <property type="project" value="InterPro"/>
</dbReference>
<evidence type="ECO:0000256" key="2">
    <source>
        <dbReference type="ARBA" id="ARBA00022737"/>
    </source>
</evidence>
<gene>
    <name evidence="9" type="primary">manR</name>
    <name evidence="9" type="ORF">Sant_0047</name>
</gene>
<dbReference type="Pfam" id="PF00359">
    <property type="entry name" value="PTS_EIIA_2"/>
    <property type="match status" value="1"/>
</dbReference>
<dbReference type="PROSITE" id="PS51099">
    <property type="entry name" value="PTS_EIIB_TYPE_2"/>
    <property type="match status" value="1"/>
</dbReference>
<evidence type="ECO:0000256" key="5">
    <source>
        <dbReference type="ARBA" id="ARBA00023163"/>
    </source>
</evidence>
<dbReference type="InterPro" id="IPR036634">
    <property type="entry name" value="PRD_sf"/>
</dbReference>
<feature type="domain" description="PRD" evidence="8">
    <location>
        <begin position="318"/>
        <end position="430"/>
    </location>
</feature>
<protein>
    <submittedName>
        <fullName evidence="9">PTS modulated transcriptional antiterminator</fullName>
    </submittedName>
</protein>
<dbReference type="InterPro" id="IPR050661">
    <property type="entry name" value="BglG_antiterminators"/>
</dbReference>
<dbReference type="PROSITE" id="PS51094">
    <property type="entry name" value="PTS_EIIA_TYPE_2"/>
    <property type="match status" value="1"/>
</dbReference>